<dbReference type="EMBL" id="CAJVPZ010021270">
    <property type="protein sequence ID" value="CAG8705583.1"/>
    <property type="molecule type" value="Genomic_DNA"/>
</dbReference>
<name>A0A9N9N6Q9_9GLOM</name>
<keyword evidence="2" id="KW-1185">Reference proteome</keyword>
<protein>
    <submittedName>
        <fullName evidence="1">18777_t:CDS:1</fullName>
    </submittedName>
</protein>
<sequence>NSTEFYDLCKDSDIESENHFNSKKLYKETRNEDINWSGDKNNDESEN</sequence>
<dbReference type="AlphaFoldDB" id="A0A9N9N6Q9"/>
<evidence type="ECO:0000313" key="2">
    <source>
        <dbReference type="Proteomes" id="UP000789396"/>
    </source>
</evidence>
<evidence type="ECO:0000313" key="1">
    <source>
        <dbReference type="EMBL" id="CAG8705583.1"/>
    </source>
</evidence>
<organism evidence="1 2">
    <name type="scientific">Racocetra fulgida</name>
    <dbReference type="NCBI Taxonomy" id="60492"/>
    <lineage>
        <taxon>Eukaryota</taxon>
        <taxon>Fungi</taxon>
        <taxon>Fungi incertae sedis</taxon>
        <taxon>Mucoromycota</taxon>
        <taxon>Glomeromycotina</taxon>
        <taxon>Glomeromycetes</taxon>
        <taxon>Diversisporales</taxon>
        <taxon>Gigasporaceae</taxon>
        <taxon>Racocetra</taxon>
    </lineage>
</organism>
<feature type="non-terminal residue" evidence="1">
    <location>
        <position position="47"/>
    </location>
</feature>
<reference evidence="1" key="1">
    <citation type="submission" date="2021-06" db="EMBL/GenBank/DDBJ databases">
        <authorList>
            <person name="Kallberg Y."/>
            <person name="Tangrot J."/>
            <person name="Rosling A."/>
        </authorList>
    </citation>
    <scope>NUCLEOTIDE SEQUENCE</scope>
    <source>
        <strain evidence="1">IN212</strain>
    </source>
</reference>
<accession>A0A9N9N6Q9</accession>
<comment type="caution">
    <text evidence="1">The sequence shown here is derived from an EMBL/GenBank/DDBJ whole genome shotgun (WGS) entry which is preliminary data.</text>
</comment>
<feature type="non-terminal residue" evidence="1">
    <location>
        <position position="1"/>
    </location>
</feature>
<dbReference type="Proteomes" id="UP000789396">
    <property type="component" value="Unassembled WGS sequence"/>
</dbReference>
<proteinExistence type="predicted"/>
<gene>
    <name evidence="1" type="ORF">RFULGI_LOCUS10595</name>
</gene>